<dbReference type="Proteomes" id="UP000594638">
    <property type="component" value="Unassembled WGS sequence"/>
</dbReference>
<dbReference type="Gramene" id="OE9A059214T1">
    <property type="protein sequence ID" value="OE9A059214C1"/>
    <property type="gene ID" value="OE9A059214"/>
</dbReference>
<sequence length="90" mass="10317">MRTRGLKVVNIYKNEVLFVNKSLMRTYREEIQRIKASNPEISHREAFSTAAKNWAHFPHIHFGLNLDGNKQAKMDHAVGGEGTQQSVGFY</sequence>
<dbReference type="AlphaFoldDB" id="A0A8S0PCU4"/>
<protein>
    <submittedName>
        <fullName evidence="2">Axial regulator YABBY 2 isoform X1</fullName>
    </submittedName>
</protein>
<organism evidence="2 3">
    <name type="scientific">Olea europaea subsp. europaea</name>
    <dbReference type="NCBI Taxonomy" id="158383"/>
    <lineage>
        <taxon>Eukaryota</taxon>
        <taxon>Viridiplantae</taxon>
        <taxon>Streptophyta</taxon>
        <taxon>Embryophyta</taxon>
        <taxon>Tracheophyta</taxon>
        <taxon>Spermatophyta</taxon>
        <taxon>Magnoliopsida</taxon>
        <taxon>eudicotyledons</taxon>
        <taxon>Gunneridae</taxon>
        <taxon>Pentapetalae</taxon>
        <taxon>asterids</taxon>
        <taxon>lamiids</taxon>
        <taxon>Lamiales</taxon>
        <taxon>Oleaceae</taxon>
        <taxon>Oleeae</taxon>
        <taxon>Olea</taxon>
    </lineage>
</organism>
<dbReference type="Pfam" id="PF04690">
    <property type="entry name" value="YABBY"/>
    <property type="match status" value="1"/>
</dbReference>
<evidence type="ECO:0000313" key="2">
    <source>
        <dbReference type="EMBL" id="CAA2933832.1"/>
    </source>
</evidence>
<evidence type="ECO:0000259" key="1">
    <source>
        <dbReference type="Pfam" id="PF04690"/>
    </source>
</evidence>
<dbReference type="InterPro" id="IPR006780">
    <property type="entry name" value="YABBY"/>
</dbReference>
<gene>
    <name evidence="2" type="ORF">OLEA9_A059214</name>
</gene>
<comment type="caution">
    <text evidence="2">The sequence shown here is derived from an EMBL/GenBank/DDBJ whole genome shotgun (WGS) entry which is preliminary data.</text>
</comment>
<dbReference type="EMBL" id="CACTIH010000007">
    <property type="protein sequence ID" value="CAA2933832.1"/>
    <property type="molecule type" value="Genomic_DNA"/>
</dbReference>
<dbReference type="InterPro" id="IPR056775">
    <property type="entry name" value="YABBY_C"/>
</dbReference>
<dbReference type="OrthoDB" id="667577at2759"/>
<dbReference type="PANTHER" id="PTHR31675:SF30">
    <property type="entry name" value="AXIAL REGULATOR YABBY 2-RELATED"/>
    <property type="match status" value="1"/>
</dbReference>
<evidence type="ECO:0000313" key="3">
    <source>
        <dbReference type="Proteomes" id="UP000594638"/>
    </source>
</evidence>
<keyword evidence="3" id="KW-1185">Reference proteome</keyword>
<proteinExistence type="predicted"/>
<accession>A0A8S0PCU4</accession>
<dbReference type="GO" id="GO:0010158">
    <property type="term" value="P:abaxial cell fate specification"/>
    <property type="evidence" value="ECO:0007669"/>
    <property type="project" value="TreeGrafter"/>
</dbReference>
<dbReference type="GO" id="GO:0005634">
    <property type="term" value="C:nucleus"/>
    <property type="evidence" value="ECO:0007669"/>
    <property type="project" value="TreeGrafter"/>
</dbReference>
<feature type="domain" description="YABBY protein C-terminal" evidence="1">
    <location>
        <begin position="27"/>
        <end position="63"/>
    </location>
</feature>
<reference evidence="2 3" key="1">
    <citation type="submission" date="2019-12" db="EMBL/GenBank/DDBJ databases">
        <authorList>
            <person name="Alioto T."/>
            <person name="Alioto T."/>
            <person name="Gomez Garrido J."/>
        </authorList>
    </citation>
    <scope>NUCLEOTIDE SEQUENCE [LARGE SCALE GENOMIC DNA]</scope>
</reference>
<dbReference type="PANTHER" id="PTHR31675">
    <property type="entry name" value="PROTEIN YABBY 6-RELATED"/>
    <property type="match status" value="1"/>
</dbReference>
<name>A0A8S0PCU4_OLEEU</name>